<feature type="compositionally biased region" description="Basic residues" evidence="4">
    <location>
        <begin position="1195"/>
        <end position="1206"/>
    </location>
</feature>
<feature type="compositionally biased region" description="Basic and acidic residues" evidence="4">
    <location>
        <begin position="648"/>
        <end position="672"/>
    </location>
</feature>
<feature type="region of interest" description="Disordered" evidence="4">
    <location>
        <begin position="2607"/>
        <end position="2626"/>
    </location>
</feature>
<dbReference type="PANTHER" id="PTHR17614">
    <property type="entry name" value="ZINC FINGER-CONTAINING"/>
    <property type="match status" value="1"/>
</dbReference>
<dbReference type="GeneID" id="106467672"/>
<proteinExistence type="predicted"/>
<feature type="compositionally biased region" description="Basic residues" evidence="4">
    <location>
        <begin position="1388"/>
        <end position="1400"/>
    </location>
</feature>
<feature type="compositionally biased region" description="Basic and acidic residues" evidence="4">
    <location>
        <begin position="1401"/>
        <end position="1427"/>
    </location>
</feature>
<evidence type="ECO:0000256" key="3">
    <source>
        <dbReference type="ARBA" id="ARBA00022833"/>
    </source>
</evidence>
<feature type="region of interest" description="Disordered" evidence="4">
    <location>
        <begin position="1936"/>
        <end position="1958"/>
    </location>
</feature>
<feature type="compositionally biased region" description="Basic and acidic residues" evidence="4">
    <location>
        <begin position="2610"/>
        <end position="2626"/>
    </location>
</feature>
<feature type="compositionally biased region" description="Polar residues" evidence="4">
    <location>
        <begin position="1943"/>
        <end position="1953"/>
    </location>
</feature>
<dbReference type="PROSITE" id="PS00028">
    <property type="entry name" value="ZINC_FINGER_C2H2_1"/>
    <property type="match status" value="1"/>
</dbReference>
<feature type="compositionally biased region" description="Acidic residues" evidence="4">
    <location>
        <begin position="2035"/>
        <end position="2050"/>
    </location>
</feature>
<feature type="compositionally biased region" description="Basic and acidic residues" evidence="4">
    <location>
        <begin position="1337"/>
        <end position="1360"/>
    </location>
</feature>
<evidence type="ECO:0000256" key="1">
    <source>
        <dbReference type="ARBA" id="ARBA00022723"/>
    </source>
</evidence>
<evidence type="ECO:0000259" key="5">
    <source>
        <dbReference type="PROSITE" id="PS00028"/>
    </source>
</evidence>
<feature type="region of interest" description="Disordered" evidence="4">
    <location>
        <begin position="1015"/>
        <end position="1044"/>
    </location>
</feature>
<dbReference type="InterPro" id="IPR052445">
    <property type="entry name" value="ZnF-G_patch_domain"/>
</dbReference>
<feature type="region of interest" description="Disordered" evidence="4">
    <location>
        <begin position="2928"/>
        <end position="2948"/>
    </location>
</feature>
<feature type="region of interest" description="Disordered" evidence="4">
    <location>
        <begin position="580"/>
        <end position="743"/>
    </location>
</feature>
<feature type="compositionally biased region" description="Basic and acidic residues" evidence="4">
    <location>
        <begin position="1368"/>
        <end position="1387"/>
    </location>
</feature>
<feature type="compositionally biased region" description="Polar residues" evidence="4">
    <location>
        <begin position="282"/>
        <end position="295"/>
    </location>
</feature>
<feature type="compositionally biased region" description="Basic and acidic residues" evidence="4">
    <location>
        <begin position="1015"/>
        <end position="1026"/>
    </location>
</feature>
<feature type="region of interest" description="Disordered" evidence="4">
    <location>
        <begin position="1065"/>
        <end position="1124"/>
    </location>
</feature>
<feature type="compositionally biased region" description="Basic and acidic residues" evidence="4">
    <location>
        <begin position="1084"/>
        <end position="1097"/>
    </location>
</feature>
<organism evidence="6 7">
    <name type="scientific">Limulus polyphemus</name>
    <name type="common">Atlantic horseshoe crab</name>
    <dbReference type="NCBI Taxonomy" id="6850"/>
    <lineage>
        <taxon>Eukaryota</taxon>
        <taxon>Metazoa</taxon>
        <taxon>Ecdysozoa</taxon>
        <taxon>Arthropoda</taxon>
        <taxon>Chelicerata</taxon>
        <taxon>Merostomata</taxon>
        <taxon>Xiphosura</taxon>
        <taxon>Limulidae</taxon>
        <taxon>Limulus</taxon>
    </lineage>
</organism>
<feature type="compositionally biased region" description="Basic and acidic residues" evidence="4">
    <location>
        <begin position="1995"/>
        <end position="2009"/>
    </location>
</feature>
<feature type="compositionally biased region" description="Pro residues" evidence="4">
    <location>
        <begin position="2822"/>
        <end position="2840"/>
    </location>
</feature>
<protein>
    <submittedName>
        <fullName evidence="7">Uncharacterized protein LOC106467672</fullName>
    </submittedName>
</protein>
<feature type="region of interest" description="Disordered" evidence="4">
    <location>
        <begin position="1164"/>
        <end position="1482"/>
    </location>
</feature>
<feature type="compositionally biased region" description="Pro residues" evidence="4">
    <location>
        <begin position="316"/>
        <end position="325"/>
    </location>
</feature>
<feature type="domain" description="C2H2-type" evidence="5">
    <location>
        <begin position="38"/>
        <end position="60"/>
    </location>
</feature>
<dbReference type="Proteomes" id="UP000694941">
    <property type="component" value="Unplaced"/>
</dbReference>
<feature type="region of interest" description="Disordered" evidence="4">
    <location>
        <begin position="2717"/>
        <end position="2843"/>
    </location>
</feature>
<name>A0ABM1BJZ9_LIMPO</name>
<sequence length="2948" mass="333893">MEIEKEDTEKLRQKYKANQEKEKAVQEALASLKANFYCDLCDKQYYKHQEFDNHINSYDHAHKQRLKELKQREFGRNVVGKSHKEDRKREKELKRLHELAEIRAQAAELRGPMELGTGEKFIPGGGFKEVEATEREITTSESESAESVDDSYTEKTDQEENESIQESKAILDSIEFDMENGETNFVTSSSPDVSNTEFQEQGDFVELKGNQLECDTNIGLLGIIEEPQHTVLNQAANTTSVEATEPSALITTFFSYMDIDLPPLPSEIPLPPETLRKENEESNCYQNSFLPSTQPEHPPAEPPQSKPLLLHQLMSVPPPPLPFLPPSGNSHQPLSSQCLGTKVPAASFSVKTSVQSLLRLEDIRNAPPPPPPPPTKEQIFTTSQNQINDFILKFEEQNITGEKAKTKEENKKEATVSPITKTKAVLGKALAKKRLMAFTKTMYPGGKKPVLHDILKPSVVKPKTSLDTAFAEDEEIVEKTEGEIEAFEEPAETSIPDKKYIEEEIPEENKVFYHKQPPENCVIKPNFDFVVFVKSNVLRDLSNTSVGDKKNEILLKAKDLKAITNIDLNKLEGKNLKDHKHDKEEKYFEKKSNSDEKYCNPTENSRKHPQENSPDRDERHREESPWNRRRLEETNRKRNRRVKASRSRSRDREYKREKRSRESRSKSHERGYQRYKSTHNSRSRSKDYKDKRYRISRSISVERTSKKRRSVEKSRSKSKEKDDRKNKKAREARSKSKEKEKKKYKHILESVSKYNKVSSKEEQFFEKSANFQRSTNPGKLTDKHTLVSKQNSLEDFTLPDLCKLGKSHLSQEMETCLAYNKKTQDNREIYSSLDQIPVHIQQEIYKEKEITKQTEVKENEIILSNENDDAKTDSLLQKSLVIEEESTLDENINKYGSHFSKENVTGVKASGHSELTVTSLEECNTNYPSPTITYMEISEKTLKNHQAEIEIKTSKAEILSESVSDKTKEKKYVNKDGKKQYEEVLTEGKNYVEVEKSKITDTPYEDSDLDKQNEKYKQEQLNRDVFGKPNGKSRSPVKKIDKLSETHGKEKLCYRLGSSEKHLTGSFERLRRDELSVKQPNVTSDKKKGKSSEREKPNLSQAEDSKRHKIQVNKKQSSFCEKNENKHVEYVRKNKKDKQHLINDLTEIENQDVFQDQLSVLRDYGSQSEETSLDEIYEGERFSKKVSKPEGFKSERKRKSKKKHNKKDIYQSSEDNDKIHKKLEKDTYKEKKKKQKSDSSVTEEKSLLKTSKYILHDFHSSEETEGNSRKSKRKQKLKNCYYESGSESNQLGHQSGVKMKEKMESKIQKHKRSPSCSSDMSSDENNFRHSAINMEKMSLKELELKEKERDSESEKNESKKKIISTPFKELKKGRDKSSDTSGDDHNRKYPVRSKSKKHVEKKNEPSKKGHSSKSEKSSERKENESKSKNRSIMSKRFSLKEDTFTVEHHFQEKGSTTSSTSTDSSDSSVSSGYHCQSNKKVKNRFLSYKRNDTECCNKKEQQLIVNSKSTQNLKKIYSKYQTKEEIETKTENDSEGEEYNNHKRKQKRRENSLGFSENNKQFKDEEYIKEYSEAIKSKHCTDHTRKAQESVSHKPRNHSVEYLTVLSKDGNSVLKWPFDNVQYTKAKPSVSYCCSLKFCNEKLPSRDPSKLTGVIKSKEKNSISKESCIIQNKTYEEKLSFEAENDTAFVGLSSKSWSDSSGPVVDASVEMTQFKCKWETDSETDKDSDKLLQNQPEALKEVAETSETQLKDNLLLESVEAIKSINSPQKEIVSGQKEVKVSLENNQFTIACTDEKYCDNQMEEEQYNICAEEERISLPNVISCSGQKSEFRDTHKELGKEQTLPIEDLSVNIKMVVVENSPLKKLKEKENLKNDEVKMDNQDDLTVEYAKFLEQLNIEGQDSNSLDEQSSKGKEFSMNNIDSLMVCRSHIDSHVENDKTDQSNHFSVGFSSDSDTEPKTDEILQDLKEKQHKTRVKRKKLLSFQSKADELTKEKICGHKSKSKEEKQKKQSVGPLDTKKESYRKYSKSSSESTENSDESTSDSGSEDIEKENKPSNKFSTFKFCGGTNISKMSISSKSSSSEDNCAEDDSNLLVIDQKSSSITASTNQYKDLFPAISPVNILTGCDQNDCIDMDISITDEGSRDTVENVYIKDLAPNKTQEKTDSKQIPEKVESMLFPYTNLNQTALEVASIDSKIEDPKACISSLSSKNSSILGLKNIKQACNLQRNTGGKNDNKLIVSSKIRCEKYDNTSNCVSAGEPYLKDTKETYMLFEESEACKTTELTNWCNSKQLFVCNVSTSSGTSKSSALADVSLSCSEVLPSDAEHMSDEKCLNSKTTISVEIPKPPETKSFEEETLVHMSKPSSKYFGEEIAPAYTPLPLSTCLTEDIVPLDMSQQSNTASTKQVVAVEEARDTKLPELCQAEKASSTTGTGQKSNNLELKIGSIKSYEFTRGAQNLESCIMEKEPDDVSVKISKELQIEKFSENVIGIRDTQQIDKSKCRDNFKAGSCERADTSNSSHTFSQKNIHISPNKKEKMQRGNNEKCSSVYVKGGSMSHSKIESEGSVPTISVPGKKPSKAELSGLLLELMKSPIFQQQLRTSGLLFPRSSTKDKRKPNEKLPETSKHTIKVSESASGCIIGKTTIESSKQTLKPSEHVSSGALKHIQAKSFDLKNIPIPQSPDETLCKLQSVQEQDEVSVCAAHEGAIEDMEIDIGTEEGEESPPPPPPRSSSSTSSSFQEFKFTAASLPPPKSGILVQSSREGFGELQPKKSVTFADGFRPGKDPVDGQESPPPPPPPKDRKVKVRLKYLSRHNSVHGDDSPPPPPPPGSPPPPPPPPKNSMVTMAAAPVVFDHYQQFSRASPLPGQPQIVTLPFGTNSATIPNVAGYTVPYGYPSGYHAAYTSAGLPPGYSYTTSSPQHLYINMSNPYHYPSNNQETVPPPPPPPK</sequence>
<feature type="region of interest" description="Disordered" evidence="4">
    <location>
        <begin position="1522"/>
        <end position="1557"/>
    </location>
</feature>
<keyword evidence="6" id="KW-1185">Reference proteome</keyword>
<feature type="compositionally biased region" description="Polar residues" evidence="4">
    <location>
        <begin position="2928"/>
        <end position="2939"/>
    </location>
</feature>
<dbReference type="InterPro" id="IPR013087">
    <property type="entry name" value="Znf_C2H2_type"/>
</dbReference>
<feature type="region of interest" description="Disordered" evidence="4">
    <location>
        <begin position="134"/>
        <end position="165"/>
    </location>
</feature>
<gene>
    <name evidence="7" type="primary">LOC106467672</name>
</gene>
<keyword evidence="1" id="KW-0479">Metal-binding</keyword>
<feature type="compositionally biased region" description="Basic and acidic residues" evidence="4">
    <location>
        <begin position="1065"/>
        <end position="1076"/>
    </location>
</feature>
<feature type="compositionally biased region" description="Basic and acidic residues" evidence="4">
    <location>
        <begin position="1254"/>
        <end position="1268"/>
    </location>
</feature>
<feature type="compositionally biased region" description="Basic and acidic residues" evidence="4">
    <location>
        <begin position="1298"/>
        <end position="1307"/>
    </location>
</feature>
<feature type="compositionally biased region" description="Basic and acidic residues" evidence="4">
    <location>
        <begin position="1438"/>
        <end position="1452"/>
    </location>
</feature>
<evidence type="ECO:0000313" key="7">
    <source>
        <dbReference type="RefSeq" id="XP_013783498.2"/>
    </source>
</evidence>
<dbReference type="PANTHER" id="PTHR17614:SF14">
    <property type="entry name" value="G PATCH DOMAIN-CONTAINING PROTEIN 8-LIKE ISOFORM X5"/>
    <property type="match status" value="1"/>
</dbReference>
<feature type="compositionally biased region" description="Basic residues" evidence="4">
    <location>
        <begin position="637"/>
        <end position="647"/>
    </location>
</feature>
<feature type="compositionally biased region" description="Polar residues" evidence="4">
    <location>
        <begin position="327"/>
        <end position="336"/>
    </location>
</feature>
<feature type="compositionally biased region" description="Low complexity" evidence="4">
    <location>
        <begin position="1455"/>
        <end position="1471"/>
    </location>
</feature>
<feature type="compositionally biased region" description="Basic and acidic residues" evidence="4">
    <location>
        <begin position="580"/>
        <end position="636"/>
    </location>
</feature>
<evidence type="ECO:0000313" key="6">
    <source>
        <dbReference type="Proteomes" id="UP000694941"/>
    </source>
</evidence>
<reference evidence="7" key="1">
    <citation type="submission" date="2025-08" db="UniProtKB">
        <authorList>
            <consortium name="RefSeq"/>
        </authorList>
    </citation>
    <scope>IDENTIFICATION</scope>
    <source>
        <tissue evidence="7">Muscle</tissue>
    </source>
</reference>
<feature type="compositionally biased region" description="Basic residues" evidence="4">
    <location>
        <begin position="2802"/>
        <end position="2816"/>
    </location>
</feature>
<dbReference type="RefSeq" id="XP_013783498.2">
    <property type="nucleotide sequence ID" value="XM_013928044.2"/>
</dbReference>
<evidence type="ECO:0000256" key="2">
    <source>
        <dbReference type="ARBA" id="ARBA00022771"/>
    </source>
</evidence>
<accession>A0ABM1BJZ9</accession>
<feature type="compositionally biased region" description="Basic and acidic residues" evidence="4">
    <location>
        <begin position="1215"/>
        <end position="1229"/>
    </location>
</feature>
<feature type="compositionally biased region" description="Basic and acidic residues" evidence="4">
    <location>
        <begin position="711"/>
        <end position="741"/>
    </location>
</feature>
<keyword evidence="3" id="KW-0862">Zinc</keyword>
<feature type="compositionally biased region" description="Basic and acidic residues" evidence="4">
    <location>
        <begin position="1178"/>
        <end position="1194"/>
    </location>
</feature>
<feature type="compositionally biased region" description="Basic and acidic residues" evidence="4">
    <location>
        <begin position="1522"/>
        <end position="1532"/>
    </location>
</feature>
<feature type="region of interest" description="Disordered" evidence="4">
    <location>
        <begin position="279"/>
        <end position="336"/>
    </location>
</feature>
<feature type="compositionally biased region" description="Pro residues" evidence="4">
    <location>
        <begin position="296"/>
        <end position="305"/>
    </location>
</feature>
<evidence type="ECO:0000256" key="4">
    <source>
        <dbReference type="SAM" id="MobiDB-lite"/>
    </source>
</evidence>
<feature type="region of interest" description="Disordered" evidence="4">
    <location>
        <begin position="1995"/>
        <end position="2054"/>
    </location>
</feature>
<keyword evidence="2" id="KW-0863">Zinc-finger</keyword>